<dbReference type="AlphaFoldDB" id="A0A1F7VDB8"/>
<proteinExistence type="predicted"/>
<evidence type="ECO:0000313" key="2">
    <source>
        <dbReference type="Proteomes" id="UP000178264"/>
    </source>
</evidence>
<accession>A0A1F7VDB8</accession>
<organism evidence="1 2">
    <name type="scientific">Candidatus Uhrbacteria bacterium RIFCSPLOWO2_02_FULL_49_11</name>
    <dbReference type="NCBI Taxonomy" id="1802409"/>
    <lineage>
        <taxon>Bacteria</taxon>
        <taxon>Candidatus Uhriibacteriota</taxon>
    </lineage>
</organism>
<dbReference type="EMBL" id="MGER01000026">
    <property type="protein sequence ID" value="OGL88550.1"/>
    <property type="molecule type" value="Genomic_DNA"/>
</dbReference>
<gene>
    <name evidence="1" type="ORF">A3I42_03070</name>
</gene>
<dbReference type="Proteomes" id="UP000178264">
    <property type="component" value="Unassembled WGS sequence"/>
</dbReference>
<reference evidence="1 2" key="1">
    <citation type="journal article" date="2016" name="Nat. Commun.">
        <title>Thousands of microbial genomes shed light on interconnected biogeochemical processes in an aquifer system.</title>
        <authorList>
            <person name="Anantharaman K."/>
            <person name="Brown C.T."/>
            <person name="Hug L.A."/>
            <person name="Sharon I."/>
            <person name="Castelle C.J."/>
            <person name="Probst A.J."/>
            <person name="Thomas B.C."/>
            <person name="Singh A."/>
            <person name="Wilkins M.J."/>
            <person name="Karaoz U."/>
            <person name="Brodie E.L."/>
            <person name="Williams K.H."/>
            <person name="Hubbard S.S."/>
            <person name="Banfield J.F."/>
        </authorList>
    </citation>
    <scope>NUCLEOTIDE SEQUENCE [LARGE SCALE GENOMIC DNA]</scope>
</reference>
<protein>
    <submittedName>
        <fullName evidence="1">Uncharacterized protein</fullName>
    </submittedName>
</protein>
<sequence length="107" mass="11966">MTAVKVQGVVLGPPTVVTRNDSVKALMYEMTTTQYGPCVVTMVPKISFQVIWLKIGSICILPVLYSAGYEHLFTPTGMKNTVSFLQWTFSFWLDGLYGLRKTTILEP</sequence>
<evidence type="ECO:0000313" key="1">
    <source>
        <dbReference type="EMBL" id="OGL88550.1"/>
    </source>
</evidence>
<name>A0A1F7VDB8_9BACT</name>
<comment type="caution">
    <text evidence="1">The sequence shown here is derived from an EMBL/GenBank/DDBJ whole genome shotgun (WGS) entry which is preliminary data.</text>
</comment>